<keyword evidence="2" id="KW-0808">Transferase</keyword>
<dbReference type="SUPFAM" id="SSF53448">
    <property type="entry name" value="Nucleotide-diphospho-sugar transferases"/>
    <property type="match status" value="1"/>
</dbReference>
<dbReference type="EMBL" id="LCAE01000024">
    <property type="protein sequence ID" value="KKR86039.1"/>
    <property type="molecule type" value="Genomic_DNA"/>
</dbReference>
<dbReference type="PANTHER" id="PTHR48090">
    <property type="entry name" value="UNDECAPRENYL-PHOSPHATE 4-DEOXY-4-FORMAMIDO-L-ARABINOSE TRANSFERASE-RELATED"/>
    <property type="match status" value="1"/>
</dbReference>
<accession>A0A0G0UAL7</accession>
<dbReference type="PANTHER" id="PTHR48090:SF7">
    <property type="entry name" value="RFBJ PROTEIN"/>
    <property type="match status" value="1"/>
</dbReference>
<dbReference type="CDD" id="cd04179">
    <property type="entry name" value="DPM_DPG-synthase_like"/>
    <property type="match status" value="1"/>
</dbReference>
<feature type="domain" description="Glycosyltransferase 2-like" evidence="1">
    <location>
        <begin position="8"/>
        <end position="167"/>
    </location>
</feature>
<sequence length="242" mass="28105">MFLGKKVSVVLATYRERKTVRRVINEFFETGFVDEVVVVENNAEKGTEEEVKKTKARLVHEPRQGYGYAFQKGIEEARGDLIVLCEPDGTFQARDLERFLIYAKEFDIVLGSRTGQNTPLSGADMTVTRKFANVIEAKTIEVLFNTNALTDIGCTYKLFRKKAIKKLKPLWRTRNSLFATELVLLTVSENMHFIEIPVTFKKRVGKSAFVEKFQDQAKWAIRIQLYILSFWFRWISRRIFNV</sequence>
<dbReference type="InterPro" id="IPR001173">
    <property type="entry name" value="Glyco_trans_2-like"/>
</dbReference>
<organism evidence="2 3">
    <name type="scientific">Candidatus Woesebacteria bacterium GW2011_GWB1_41_10</name>
    <dbReference type="NCBI Taxonomy" id="1618577"/>
    <lineage>
        <taxon>Bacteria</taxon>
        <taxon>Candidatus Woeseibacteriota</taxon>
    </lineage>
</organism>
<proteinExistence type="predicted"/>
<evidence type="ECO:0000313" key="3">
    <source>
        <dbReference type="Proteomes" id="UP000033858"/>
    </source>
</evidence>
<dbReference type="GO" id="GO:0016740">
    <property type="term" value="F:transferase activity"/>
    <property type="evidence" value="ECO:0007669"/>
    <property type="project" value="UniProtKB-KW"/>
</dbReference>
<dbReference type="InterPro" id="IPR050256">
    <property type="entry name" value="Glycosyltransferase_2"/>
</dbReference>
<name>A0A0G0UAL7_9BACT</name>
<evidence type="ECO:0000259" key="1">
    <source>
        <dbReference type="Pfam" id="PF00535"/>
    </source>
</evidence>
<dbReference type="Pfam" id="PF00535">
    <property type="entry name" value="Glycos_transf_2"/>
    <property type="match status" value="1"/>
</dbReference>
<dbReference type="AlphaFoldDB" id="A0A0G0UAL7"/>
<gene>
    <name evidence="2" type="ORF">UU32_C0024G0003</name>
</gene>
<dbReference type="Proteomes" id="UP000033858">
    <property type="component" value="Unassembled WGS sequence"/>
</dbReference>
<evidence type="ECO:0000313" key="2">
    <source>
        <dbReference type="EMBL" id="KKR86039.1"/>
    </source>
</evidence>
<comment type="caution">
    <text evidence="2">The sequence shown here is derived from an EMBL/GenBank/DDBJ whole genome shotgun (WGS) entry which is preliminary data.</text>
</comment>
<dbReference type="Gene3D" id="3.90.550.10">
    <property type="entry name" value="Spore Coat Polysaccharide Biosynthesis Protein SpsA, Chain A"/>
    <property type="match status" value="1"/>
</dbReference>
<dbReference type="InterPro" id="IPR029044">
    <property type="entry name" value="Nucleotide-diphossugar_trans"/>
</dbReference>
<reference evidence="2 3" key="1">
    <citation type="journal article" date="2015" name="Nature">
        <title>rRNA introns, odd ribosomes, and small enigmatic genomes across a large radiation of phyla.</title>
        <authorList>
            <person name="Brown C.T."/>
            <person name="Hug L.A."/>
            <person name="Thomas B.C."/>
            <person name="Sharon I."/>
            <person name="Castelle C.J."/>
            <person name="Singh A."/>
            <person name="Wilkins M.J."/>
            <person name="Williams K.H."/>
            <person name="Banfield J.F."/>
        </authorList>
    </citation>
    <scope>NUCLEOTIDE SEQUENCE [LARGE SCALE GENOMIC DNA]</scope>
</reference>
<protein>
    <submittedName>
        <fullName evidence="2">Glycosyl transferase, family 2</fullName>
    </submittedName>
</protein>